<name>A0YFL9_9GAMM</name>
<feature type="domain" description="Transcriptional regulator SutA RNAP-binding" evidence="1">
    <location>
        <begin position="17"/>
        <end position="49"/>
    </location>
</feature>
<proteinExistence type="predicted"/>
<reference evidence="2 3" key="1">
    <citation type="journal article" date="2010" name="J. Bacteriol.">
        <title>Genome sequence of the oligotrophic marine Gammaproteobacterium HTCC2143, isolated from the Oregon Coast.</title>
        <authorList>
            <person name="Oh H.M."/>
            <person name="Kang I."/>
            <person name="Ferriera S."/>
            <person name="Giovannoni S.J."/>
            <person name="Cho J.C."/>
        </authorList>
    </citation>
    <scope>NUCLEOTIDE SEQUENCE [LARGE SCALE GENOMIC DNA]</scope>
    <source>
        <strain evidence="2 3">HTCC2143</strain>
    </source>
</reference>
<keyword evidence="3" id="KW-1185">Reference proteome</keyword>
<protein>
    <recommendedName>
        <fullName evidence="1">Transcriptional regulator SutA RNAP-binding domain-containing protein</fullName>
    </recommendedName>
</protein>
<dbReference type="EMBL" id="AAVT01000008">
    <property type="protein sequence ID" value="EAW30433.1"/>
    <property type="molecule type" value="Genomic_DNA"/>
</dbReference>
<gene>
    <name evidence="2" type="ORF">GP2143_09515</name>
</gene>
<dbReference type="eggNOG" id="ENOG503302A">
    <property type="taxonomic scope" value="Bacteria"/>
</dbReference>
<accession>A0YFL9</accession>
<dbReference type="Pfam" id="PF20661">
    <property type="entry name" value="SutA-RBD"/>
    <property type="match status" value="1"/>
</dbReference>
<dbReference type="Proteomes" id="UP000004931">
    <property type="component" value="Unassembled WGS sequence"/>
</dbReference>
<evidence type="ECO:0000313" key="3">
    <source>
        <dbReference type="Proteomes" id="UP000004931"/>
    </source>
</evidence>
<dbReference type="OrthoDB" id="6077921at2"/>
<dbReference type="InterPro" id="IPR049191">
    <property type="entry name" value="SutA_RBD"/>
</dbReference>
<organism evidence="2 3">
    <name type="scientific">marine gamma proteobacterium HTCC2143</name>
    <dbReference type="NCBI Taxonomy" id="247633"/>
    <lineage>
        <taxon>Bacteria</taxon>
        <taxon>Pseudomonadati</taxon>
        <taxon>Pseudomonadota</taxon>
        <taxon>Gammaproteobacteria</taxon>
        <taxon>Cellvibrionales</taxon>
        <taxon>Spongiibacteraceae</taxon>
        <taxon>BD1-7 clade</taxon>
    </lineage>
</organism>
<sequence length="118" mass="13311">MLNASIETGKTLKKPISKAHIRTEIEQQMADYVERGGAVSAIERGISGRDGAVGPLKPDNTNFQQPKVSRTYVPEVVAAIDARRNKKAEPPKTARRRPYKKITYDDFGEAVRWEWVEE</sequence>
<evidence type="ECO:0000313" key="2">
    <source>
        <dbReference type="EMBL" id="EAW30433.1"/>
    </source>
</evidence>
<evidence type="ECO:0000259" key="1">
    <source>
        <dbReference type="Pfam" id="PF20661"/>
    </source>
</evidence>
<comment type="caution">
    <text evidence="2">The sequence shown here is derived from an EMBL/GenBank/DDBJ whole genome shotgun (WGS) entry which is preliminary data.</text>
</comment>
<dbReference type="STRING" id="247633.GP2143_09515"/>
<dbReference type="AlphaFoldDB" id="A0YFL9"/>